<dbReference type="EMBL" id="JAWDEU010000002">
    <property type="protein sequence ID" value="MDU0245975.1"/>
    <property type="molecule type" value="Genomic_DNA"/>
</dbReference>
<dbReference type="Proteomes" id="UP001181247">
    <property type="component" value="Unassembled WGS sequence"/>
</dbReference>
<evidence type="ECO:0000313" key="1">
    <source>
        <dbReference type="EMBL" id="MDU0245975.1"/>
    </source>
</evidence>
<proteinExistence type="predicted"/>
<organism evidence="1 2">
    <name type="scientific">Bacteroides uniformis</name>
    <dbReference type="NCBI Taxonomy" id="820"/>
    <lineage>
        <taxon>Bacteria</taxon>
        <taxon>Pseudomonadati</taxon>
        <taxon>Bacteroidota</taxon>
        <taxon>Bacteroidia</taxon>
        <taxon>Bacteroidales</taxon>
        <taxon>Bacteroidaceae</taxon>
        <taxon>Bacteroides</taxon>
    </lineage>
</organism>
<gene>
    <name evidence="1" type="ORF">RVH16_14840</name>
</gene>
<sequence length="161" mass="18542">MFSTIFQLSNRPIEKREYIGIEHVGQGDMVFMDYTCEIDNEDRKREIKNLAGRILPEGMFTLNADETLAYNGGFTEWRKTYLDLIRKRTDALTEKNIMEWAGTAYHLQKAILNPLATDCLFITEFCDGHGTAERSRELMRLVETLAAGEKLYIGAVIGYRF</sequence>
<protein>
    <submittedName>
        <fullName evidence="1">Uncharacterized protein</fullName>
    </submittedName>
</protein>
<accession>A0AAE4LA31</accession>
<name>A0AAE4LA31_BACUN</name>
<reference evidence="1" key="1">
    <citation type="submission" date="2023-10" db="EMBL/GenBank/DDBJ databases">
        <title>Genome of Potential pathogenic bacteria in Crohn's disease.</title>
        <authorList>
            <person name="Rodriguez-Palacios A."/>
        </authorList>
    </citation>
    <scope>NUCLEOTIDE SEQUENCE</scope>
    <source>
        <strain evidence="1">CavFT-hAR50</strain>
    </source>
</reference>
<dbReference type="AlphaFoldDB" id="A0AAE4LA31"/>
<evidence type="ECO:0000313" key="2">
    <source>
        <dbReference type="Proteomes" id="UP001181247"/>
    </source>
</evidence>
<dbReference type="RefSeq" id="WP_022163544.1">
    <property type="nucleotide sequence ID" value="NZ_JAWDEU010000002.1"/>
</dbReference>
<comment type="caution">
    <text evidence="1">The sequence shown here is derived from an EMBL/GenBank/DDBJ whole genome shotgun (WGS) entry which is preliminary data.</text>
</comment>